<evidence type="ECO:0000313" key="13">
    <source>
        <dbReference type="Proteomes" id="UP000031671"/>
    </source>
</evidence>
<dbReference type="SUPFAM" id="SSF81653">
    <property type="entry name" value="Calcium ATPase, transduction domain A"/>
    <property type="match status" value="1"/>
</dbReference>
<evidence type="ECO:0000256" key="4">
    <source>
        <dbReference type="ARBA" id="ARBA00022723"/>
    </source>
</evidence>
<evidence type="ECO:0000256" key="10">
    <source>
        <dbReference type="SAM" id="Phobius"/>
    </source>
</evidence>
<dbReference type="GO" id="GO:0098662">
    <property type="term" value="P:inorganic cation transmembrane transport"/>
    <property type="evidence" value="ECO:0007669"/>
    <property type="project" value="UniProtKB-ARBA"/>
</dbReference>
<feature type="domain" description="Cation-transporting P-type ATPase N-terminal" evidence="11">
    <location>
        <begin position="4"/>
        <end position="78"/>
    </location>
</feature>
<evidence type="ECO:0000256" key="5">
    <source>
        <dbReference type="ARBA" id="ARBA00022741"/>
    </source>
</evidence>
<keyword evidence="8 10" id="KW-1133">Transmembrane helix</keyword>
<dbReference type="SMART" id="SM00831">
    <property type="entry name" value="Cation_ATPase_N"/>
    <property type="match status" value="1"/>
</dbReference>
<dbReference type="Gene3D" id="1.20.1110.10">
    <property type="entry name" value="Calcium-transporting ATPase, transmembrane domain"/>
    <property type="match status" value="1"/>
</dbReference>
<dbReference type="PRINTS" id="PR00119">
    <property type="entry name" value="CATATPASE"/>
</dbReference>
<dbReference type="InterPro" id="IPR004014">
    <property type="entry name" value="ATPase_P-typ_cation-transptr_N"/>
</dbReference>
<dbReference type="GO" id="GO:0016887">
    <property type="term" value="F:ATP hydrolysis activity"/>
    <property type="evidence" value="ECO:0007669"/>
    <property type="project" value="InterPro"/>
</dbReference>
<dbReference type="InterPro" id="IPR023299">
    <property type="entry name" value="ATPase_P-typ_cyto_dom_N"/>
</dbReference>
<dbReference type="NCBIfam" id="TIGR01494">
    <property type="entry name" value="ATPase_P-type"/>
    <property type="match status" value="2"/>
</dbReference>
<keyword evidence="9 10" id="KW-0472">Membrane</keyword>
<dbReference type="InterPro" id="IPR001757">
    <property type="entry name" value="P_typ_ATPase"/>
</dbReference>
<dbReference type="PROSITE" id="PS00154">
    <property type="entry name" value="ATPASE_E1_E2"/>
    <property type="match status" value="1"/>
</dbReference>
<dbReference type="SUPFAM" id="SSF81660">
    <property type="entry name" value="Metal cation-transporting ATPase, ATP-binding domain N"/>
    <property type="match status" value="1"/>
</dbReference>
<dbReference type="Gene3D" id="3.40.1110.10">
    <property type="entry name" value="Calcium-transporting ATPase, cytoplasmic domain N"/>
    <property type="match status" value="1"/>
</dbReference>
<comment type="subcellular location">
    <subcellularLocation>
        <location evidence="1">Cell membrane</location>
        <topology evidence="1">Multi-pass membrane protein</topology>
    </subcellularLocation>
</comment>
<dbReference type="GO" id="GO:0019829">
    <property type="term" value="F:ATPase-coupled monoatomic cation transmembrane transporter activity"/>
    <property type="evidence" value="ECO:0007669"/>
    <property type="project" value="UniProtKB-ARBA"/>
</dbReference>
<dbReference type="InterPro" id="IPR059000">
    <property type="entry name" value="ATPase_P-type_domA"/>
</dbReference>
<dbReference type="Gene3D" id="3.40.50.1000">
    <property type="entry name" value="HAD superfamily/HAD-like"/>
    <property type="match status" value="1"/>
</dbReference>
<keyword evidence="7" id="KW-1278">Translocase</keyword>
<dbReference type="FunFam" id="3.40.50.1000:FF:000001">
    <property type="entry name" value="Phospholipid-transporting ATPase IC"/>
    <property type="match status" value="1"/>
</dbReference>
<feature type="transmembrane region" description="Helical" evidence="10">
    <location>
        <begin position="243"/>
        <end position="265"/>
    </location>
</feature>
<dbReference type="InterPro" id="IPR008250">
    <property type="entry name" value="ATPase_P-typ_transduc_dom_A_sf"/>
</dbReference>
<keyword evidence="2" id="KW-1003">Cell membrane</keyword>
<evidence type="ECO:0000256" key="7">
    <source>
        <dbReference type="ARBA" id="ARBA00022967"/>
    </source>
</evidence>
<dbReference type="PANTHER" id="PTHR42861">
    <property type="entry name" value="CALCIUM-TRANSPORTING ATPASE"/>
    <property type="match status" value="1"/>
</dbReference>
<dbReference type="Pfam" id="PF00690">
    <property type="entry name" value="Cation_ATPase_N"/>
    <property type="match status" value="1"/>
</dbReference>
<dbReference type="Proteomes" id="UP000031671">
    <property type="component" value="Unassembled WGS sequence"/>
</dbReference>
<evidence type="ECO:0000256" key="2">
    <source>
        <dbReference type="ARBA" id="ARBA00022475"/>
    </source>
</evidence>
<dbReference type="InterPro" id="IPR023298">
    <property type="entry name" value="ATPase_P-typ_TM_dom_sf"/>
</dbReference>
<evidence type="ECO:0000256" key="9">
    <source>
        <dbReference type="ARBA" id="ARBA00023136"/>
    </source>
</evidence>
<dbReference type="AlphaFoldDB" id="A0A0B8NUD3"/>
<dbReference type="InterPro" id="IPR023214">
    <property type="entry name" value="HAD_sf"/>
</dbReference>
<reference evidence="12 13" key="1">
    <citation type="submission" date="2015-01" db="EMBL/GenBank/DDBJ databases">
        <title>Vibrio sp. C1 JCM 19231 whole genome shotgun sequence.</title>
        <authorList>
            <person name="Sawabe T."/>
            <person name="Meirelles P."/>
            <person name="Feng G."/>
            <person name="Sayaka M."/>
            <person name="Hattori M."/>
            <person name="Ohkuma M."/>
        </authorList>
    </citation>
    <scope>NUCLEOTIDE SEQUENCE [LARGE SCALE GENOMIC DNA]</scope>
    <source>
        <strain evidence="13">JCM 19231</strain>
    </source>
</reference>
<evidence type="ECO:0000256" key="3">
    <source>
        <dbReference type="ARBA" id="ARBA00022692"/>
    </source>
</evidence>
<dbReference type="GO" id="GO:0005524">
    <property type="term" value="F:ATP binding"/>
    <property type="evidence" value="ECO:0007669"/>
    <property type="project" value="UniProtKB-KW"/>
</dbReference>
<name>A0A0B8NUD3_9VIBR</name>
<evidence type="ECO:0000259" key="11">
    <source>
        <dbReference type="SMART" id="SM00831"/>
    </source>
</evidence>
<dbReference type="InterPro" id="IPR018303">
    <property type="entry name" value="ATPase_P-typ_P_site"/>
</dbReference>
<feature type="transmembrane region" description="Helical" evidence="10">
    <location>
        <begin position="62"/>
        <end position="95"/>
    </location>
</feature>
<dbReference type="GO" id="GO:0046872">
    <property type="term" value="F:metal ion binding"/>
    <property type="evidence" value="ECO:0007669"/>
    <property type="project" value="UniProtKB-KW"/>
</dbReference>
<proteinExistence type="predicted"/>
<evidence type="ECO:0000313" key="12">
    <source>
        <dbReference type="EMBL" id="GAM55887.1"/>
    </source>
</evidence>
<evidence type="ECO:0000256" key="1">
    <source>
        <dbReference type="ARBA" id="ARBA00004651"/>
    </source>
</evidence>
<dbReference type="Pfam" id="PF13246">
    <property type="entry name" value="Cation_ATPase"/>
    <property type="match status" value="1"/>
</dbReference>
<dbReference type="SUPFAM" id="SSF81665">
    <property type="entry name" value="Calcium ATPase, transmembrane domain M"/>
    <property type="match status" value="1"/>
</dbReference>
<protein>
    <submittedName>
        <fullName evidence="12">Cation-transporting ATPase, E1-E2 family</fullName>
    </submittedName>
</protein>
<keyword evidence="4" id="KW-0479">Metal-binding</keyword>
<dbReference type="GO" id="GO:0015662">
    <property type="term" value="F:P-type ion transporter activity"/>
    <property type="evidence" value="ECO:0007669"/>
    <property type="project" value="UniProtKB-ARBA"/>
</dbReference>
<dbReference type="Gene3D" id="2.70.150.10">
    <property type="entry name" value="Calcium-transporting ATPase, cytoplasmic transduction domain A"/>
    <property type="match status" value="1"/>
</dbReference>
<evidence type="ECO:0000256" key="8">
    <source>
        <dbReference type="ARBA" id="ARBA00022989"/>
    </source>
</evidence>
<dbReference type="EMBL" id="BBRZ01000020">
    <property type="protein sequence ID" value="GAM55887.1"/>
    <property type="molecule type" value="Genomic_DNA"/>
</dbReference>
<reference evidence="12 13" key="2">
    <citation type="submission" date="2015-01" db="EMBL/GenBank/DDBJ databases">
        <authorList>
            <consortium name="NBRP consortium"/>
            <person name="Sawabe T."/>
            <person name="Meirelles P."/>
            <person name="Feng G."/>
            <person name="Sayaka M."/>
            <person name="Hattori M."/>
            <person name="Ohkuma M."/>
        </authorList>
    </citation>
    <scope>NUCLEOTIDE SEQUENCE [LARGE SCALE GENOMIC DNA]</scope>
    <source>
        <strain evidence="13">JCM 19231</strain>
    </source>
</reference>
<dbReference type="FunFam" id="2.70.150.10:FF:000016">
    <property type="entry name" value="Calcium-transporting P-type ATPase putative"/>
    <property type="match status" value="1"/>
</dbReference>
<keyword evidence="13" id="KW-1185">Reference proteome</keyword>
<accession>A0A0B8NUD3</accession>
<keyword evidence="3 10" id="KW-0812">Transmembrane</keyword>
<dbReference type="GO" id="GO:0005886">
    <property type="term" value="C:plasma membrane"/>
    <property type="evidence" value="ECO:0007669"/>
    <property type="project" value="UniProtKB-SubCell"/>
</dbReference>
<dbReference type="GO" id="GO:0046873">
    <property type="term" value="F:metal ion transmembrane transporter activity"/>
    <property type="evidence" value="ECO:0007669"/>
    <property type="project" value="UniProtKB-ARBA"/>
</dbReference>
<dbReference type="PRINTS" id="PR00121">
    <property type="entry name" value="NAKATPASE"/>
</dbReference>
<sequence length="530" mass="57225">MNNKWFSKDTSSVIEALNVNIEEGLSNSSVEKRRNTFGYNEITSQEQESIWYIYLSQYKNPLIYILLVGSIVSWATGHLVDAIAIAVIILINTGISFWQEYKAKKGMEALQKMAAPQAQVRRARQWVDIPASELVPGDIIRINTGDILPADVRILESHNLSMDEAALTGESEPVQKQTESLEGENISLGDQTNMGFMTTLVTAGNGIGAVAATGMQTEVGHIADMMNTTEETRSPMQVRIDTLAKTLLFAALGVVSVICAIGYGHGLSWLEILTTDISLSVAAIPEGMPTVLTIVLTMGSNKMAKSNALAKHLSAIETLGSTTVICSDKTGTLTQNQMQVMRAFDADGIYWKVTGKGFAPEGEFFAQNSSSKVADCDAMVTALTAGSLVSDSELVFRDGSWAVNGSPTDGALVVAATKADITKTELLKIGGYEVIRRFPFDSSRKLASAIVRRPNGEHMLAVVGAPDVLLSKSMENQPPAEAYRKAELSDITSKEKLHETQVPATHIGFNRAMDNFARDALRTLAVLIAA</sequence>
<organism evidence="12 13">
    <name type="scientific">Vibrio ishigakensis</name>
    <dbReference type="NCBI Taxonomy" id="1481914"/>
    <lineage>
        <taxon>Bacteria</taxon>
        <taxon>Pseudomonadati</taxon>
        <taxon>Pseudomonadota</taxon>
        <taxon>Gammaproteobacteria</taxon>
        <taxon>Vibrionales</taxon>
        <taxon>Vibrionaceae</taxon>
        <taxon>Vibrio</taxon>
    </lineage>
</organism>
<evidence type="ECO:0000256" key="6">
    <source>
        <dbReference type="ARBA" id="ARBA00022840"/>
    </source>
</evidence>
<keyword evidence="5" id="KW-0547">Nucleotide-binding</keyword>
<keyword evidence="6" id="KW-0067">ATP-binding</keyword>
<gene>
    <name evidence="12" type="ORF">JCM19231_5034</name>
</gene>
<comment type="caution">
    <text evidence="12">The sequence shown here is derived from an EMBL/GenBank/DDBJ whole genome shotgun (WGS) entry which is preliminary data.</text>
</comment>
<dbReference type="Pfam" id="PF00122">
    <property type="entry name" value="E1-E2_ATPase"/>
    <property type="match status" value="1"/>
</dbReference>